<name>A0A9P5YN29_9AGAR</name>
<dbReference type="Gene3D" id="3.30.420.10">
    <property type="entry name" value="Ribonuclease H-like superfamily/Ribonuclease H"/>
    <property type="match status" value="1"/>
</dbReference>
<feature type="non-terminal residue" evidence="1">
    <location>
        <position position="1"/>
    </location>
</feature>
<reference evidence="1" key="1">
    <citation type="submission" date="2020-11" db="EMBL/GenBank/DDBJ databases">
        <authorList>
            <consortium name="DOE Joint Genome Institute"/>
            <person name="Ahrendt S."/>
            <person name="Riley R."/>
            <person name="Andreopoulos W."/>
            <person name="Labutti K."/>
            <person name="Pangilinan J."/>
            <person name="Ruiz-Duenas F.J."/>
            <person name="Barrasa J.M."/>
            <person name="Sanchez-Garcia M."/>
            <person name="Camarero S."/>
            <person name="Miyauchi S."/>
            <person name="Serrano A."/>
            <person name="Linde D."/>
            <person name="Babiker R."/>
            <person name="Drula E."/>
            <person name="Ayuso-Fernandez I."/>
            <person name="Pacheco R."/>
            <person name="Padilla G."/>
            <person name="Ferreira P."/>
            <person name="Barriuso J."/>
            <person name="Kellner H."/>
            <person name="Castanera R."/>
            <person name="Alfaro M."/>
            <person name="Ramirez L."/>
            <person name="Pisabarro A.G."/>
            <person name="Kuo A."/>
            <person name="Tritt A."/>
            <person name="Lipzen A."/>
            <person name="He G."/>
            <person name="Yan M."/>
            <person name="Ng V."/>
            <person name="Cullen D."/>
            <person name="Martin F."/>
            <person name="Rosso M.-N."/>
            <person name="Henrissat B."/>
            <person name="Hibbett D."/>
            <person name="Martinez A.T."/>
            <person name="Grigoriev I.V."/>
        </authorList>
    </citation>
    <scope>NUCLEOTIDE SEQUENCE</scope>
    <source>
        <strain evidence="1">CIRM-BRFM 674</strain>
    </source>
</reference>
<keyword evidence="2" id="KW-1185">Reference proteome</keyword>
<dbReference type="GO" id="GO:0003676">
    <property type="term" value="F:nucleic acid binding"/>
    <property type="evidence" value="ECO:0007669"/>
    <property type="project" value="InterPro"/>
</dbReference>
<dbReference type="EMBL" id="MU155496">
    <property type="protein sequence ID" value="KAF9472803.1"/>
    <property type="molecule type" value="Genomic_DNA"/>
</dbReference>
<proteinExistence type="predicted"/>
<evidence type="ECO:0000313" key="2">
    <source>
        <dbReference type="Proteomes" id="UP000807469"/>
    </source>
</evidence>
<evidence type="ECO:0008006" key="3">
    <source>
        <dbReference type="Google" id="ProtNLM"/>
    </source>
</evidence>
<dbReference type="InterPro" id="IPR036397">
    <property type="entry name" value="RNaseH_sf"/>
</dbReference>
<sequence>NDAGYHRCVAHRKPYLTKKTVAAHLEWAKANIGRDWALIIFTDEAAIKIGEHPTHQRVTRLPGEEFLLENIEPTFRSGRKSLMVWVAITHNKKGPIIHIEMVPAVINENGKKKGGGMNGKRYVDQILNGPLLRFWQEVEKDRGPGILLVEDGAPAH</sequence>
<dbReference type="AlphaFoldDB" id="A0A9P5YN29"/>
<comment type="caution">
    <text evidence="1">The sequence shown here is derived from an EMBL/GenBank/DDBJ whole genome shotgun (WGS) entry which is preliminary data.</text>
</comment>
<organism evidence="1 2">
    <name type="scientific">Pholiota conissans</name>
    <dbReference type="NCBI Taxonomy" id="109636"/>
    <lineage>
        <taxon>Eukaryota</taxon>
        <taxon>Fungi</taxon>
        <taxon>Dikarya</taxon>
        <taxon>Basidiomycota</taxon>
        <taxon>Agaricomycotina</taxon>
        <taxon>Agaricomycetes</taxon>
        <taxon>Agaricomycetidae</taxon>
        <taxon>Agaricales</taxon>
        <taxon>Agaricineae</taxon>
        <taxon>Strophariaceae</taxon>
        <taxon>Pholiota</taxon>
    </lineage>
</organism>
<protein>
    <recommendedName>
        <fullName evidence="3">Transposase</fullName>
    </recommendedName>
</protein>
<accession>A0A9P5YN29</accession>
<dbReference type="Proteomes" id="UP000807469">
    <property type="component" value="Unassembled WGS sequence"/>
</dbReference>
<gene>
    <name evidence="1" type="ORF">BDN70DRAFT_818123</name>
</gene>
<evidence type="ECO:0000313" key="1">
    <source>
        <dbReference type="EMBL" id="KAF9472803.1"/>
    </source>
</evidence>
<dbReference type="OrthoDB" id="2417635at2759"/>